<dbReference type="AlphaFoldDB" id="A0A164B666"/>
<sequence>MALTQRLEFRQSQSLVMTPQLMQAIKLLQLSNLDLATFVEDELERNPLLERASDGPEPPVAGEAGPERSEFSGQDEAGYASGHDDGGDHTDFPDRSGGDSFDAPAPDEWMNRELGTRAEIEQTLDTGLDNVFSEEPAEAAARNAQDAAPTAYTEWGGGASNDDSYNLEAFVAAEVTLGSHLAEQLAVAFSSPVQRMIGQYLIDLVDEAGYLPQDLGDVHERLGASADDVQSVLGALQKFDPPGVCARSLSECLAIQLREQNRYDPAMQALVEHLDLLAKRDIGNLRKICGVDDEDLTDMIGEIRRLDPKPGLKFGSARTQTVVPDVYVRPGPDGGWHVELNSDTLPRVLVNQVYYSELSKTIRKDGDKSYFTDCLQNATWLVRALDQRARTILKVATEIVRQQDGFFTQGVAHLRPLNLKAVADAIQMHESTVSRVTANKYMATNRGSFELKYFFTASIASADGGEAHSAEAVRHHIKQLIDGESPSLILSDDTIVERLREAGIDIARRTVAKYREAMRIPSSVQRRRDKQSMLGNALTAPATPSDRTPDRSRDTAPA</sequence>
<dbReference type="EMBL" id="LVYV01000001">
    <property type="protein sequence ID" value="KZD25820.1"/>
    <property type="molecule type" value="Genomic_DNA"/>
</dbReference>
<dbReference type="NCBIfam" id="TIGR02395">
    <property type="entry name" value="rpoN_sigma"/>
    <property type="match status" value="1"/>
</dbReference>
<proteinExistence type="inferred from homology"/>
<dbReference type="PROSITE" id="PS00718">
    <property type="entry name" value="SIGMA54_2"/>
    <property type="match status" value="1"/>
</dbReference>
<dbReference type="RefSeq" id="WP_068730306.1">
    <property type="nucleotide sequence ID" value="NZ_LVYV01000001.1"/>
</dbReference>
<feature type="domain" description="RNA polymerase sigma factor 54 DNA-binding" evidence="11">
    <location>
        <begin position="369"/>
        <end position="528"/>
    </location>
</feature>
<evidence type="ECO:0000313" key="14">
    <source>
        <dbReference type="Proteomes" id="UP000076574"/>
    </source>
</evidence>
<keyword evidence="4 9" id="KW-0548">Nucleotidyltransferase</keyword>
<dbReference type="STRING" id="943830.A4A58_05440"/>
<evidence type="ECO:0000256" key="8">
    <source>
        <dbReference type="ARBA" id="ARBA00023163"/>
    </source>
</evidence>
<comment type="similarity">
    <text evidence="1 9">Belongs to the sigma-54 factor family.</text>
</comment>
<dbReference type="PROSITE" id="PS50044">
    <property type="entry name" value="SIGMA54_3"/>
    <property type="match status" value="1"/>
</dbReference>
<dbReference type="Pfam" id="PF04963">
    <property type="entry name" value="Sigma54_CBD"/>
    <property type="match status" value="1"/>
</dbReference>
<dbReference type="InterPro" id="IPR007046">
    <property type="entry name" value="RNA_pol_sigma_54_core-bd"/>
</dbReference>
<keyword evidence="14" id="KW-1185">Reference proteome</keyword>
<evidence type="ECO:0000256" key="6">
    <source>
        <dbReference type="ARBA" id="ARBA00023082"/>
    </source>
</evidence>
<evidence type="ECO:0000256" key="5">
    <source>
        <dbReference type="ARBA" id="ARBA00023015"/>
    </source>
</evidence>
<dbReference type="PROSITE" id="PS00717">
    <property type="entry name" value="SIGMA54_1"/>
    <property type="match status" value="1"/>
</dbReference>
<feature type="region of interest" description="Disordered" evidence="10">
    <location>
        <begin position="48"/>
        <end position="108"/>
    </location>
</feature>
<feature type="compositionally biased region" description="Basic and acidic residues" evidence="10">
    <location>
        <begin position="82"/>
        <end position="97"/>
    </location>
</feature>
<evidence type="ECO:0000256" key="10">
    <source>
        <dbReference type="SAM" id="MobiDB-lite"/>
    </source>
</evidence>
<dbReference type="InterPro" id="IPR000394">
    <property type="entry name" value="RNA_pol_sigma_54"/>
</dbReference>
<dbReference type="Gene3D" id="1.10.10.1330">
    <property type="entry name" value="RNA polymerase sigma-54 factor, core-binding domain"/>
    <property type="match status" value="1"/>
</dbReference>
<evidence type="ECO:0000256" key="4">
    <source>
        <dbReference type="ARBA" id="ARBA00022695"/>
    </source>
</evidence>
<dbReference type="InterPro" id="IPR007634">
    <property type="entry name" value="RNA_pol_sigma_54_DNA-bd"/>
</dbReference>
<evidence type="ECO:0000256" key="9">
    <source>
        <dbReference type="PIRNR" id="PIRNR000774"/>
    </source>
</evidence>
<dbReference type="GO" id="GO:0006352">
    <property type="term" value="P:DNA-templated transcription initiation"/>
    <property type="evidence" value="ECO:0007669"/>
    <property type="project" value="InterPro"/>
</dbReference>
<dbReference type="GO" id="GO:0001216">
    <property type="term" value="F:DNA-binding transcription activator activity"/>
    <property type="evidence" value="ECO:0007669"/>
    <property type="project" value="InterPro"/>
</dbReference>
<dbReference type="InterPro" id="IPR038709">
    <property type="entry name" value="RpoN_core-bd_sf"/>
</dbReference>
<evidence type="ECO:0000256" key="1">
    <source>
        <dbReference type="ARBA" id="ARBA00008798"/>
    </source>
</evidence>
<accession>A0A164B666</accession>
<dbReference type="PRINTS" id="PR00045">
    <property type="entry name" value="SIGMA54FCT"/>
</dbReference>
<dbReference type="GO" id="GO:0003677">
    <property type="term" value="F:DNA binding"/>
    <property type="evidence" value="ECO:0007669"/>
    <property type="project" value="UniProtKB-KW"/>
</dbReference>
<dbReference type="NCBIfam" id="NF009118">
    <property type="entry name" value="PRK12469.1"/>
    <property type="match status" value="1"/>
</dbReference>
<gene>
    <name evidence="13" type="ORF">A4A58_05440</name>
</gene>
<dbReference type="GO" id="GO:0016987">
    <property type="term" value="F:sigma factor activity"/>
    <property type="evidence" value="ECO:0007669"/>
    <property type="project" value="UniProtKB-KW"/>
</dbReference>
<dbReference type="PIRSF" id="PIRSF000774">
    <property type="entry name" value="RpoN"/>
    <property type="match status" value="1"/>
</dbReference>
<evidence type="ECO:0000256" key="3">
    <source>
        <dbReference type="ARBA" id="ARBA00022679"/>
    </source>
</evidence>
<dbReference type="PANTHER" id="PTHR32248:SF4">
    <property type="entry name" value="RNA POLYMERASE SIGMA-54 FACTOR"/>
    <property type="match status" value="1"/>
</dbReference>
<dbReference type="GO" id="GO:0016779">
    <property type="term" value="F:nucleotidyltransferase activity"/>
    <property type="evidence" value="ECO:0007669"/>
    <property type="project" value="UniProtKB-KW"/>
</dbReference>
<keyword evidence="5 9" id="KW-0805">Transcription regulation</keyword>
<feature type="compositionally biased region" description="Basic and acidic residues" evidence="10">
    <location>
        <begin position="547"/>
        <end position="558"/>
    </location>
</feature>
<protein>
    <recommendedName>
        <fullName evidence="9">RNA polymerase sigma-54 factor</fullName>
    </recommendedName>
</protein>
<feature type="region of interest" description="Disordered" evidence="10">
    <location>
        <begin position="522"/>
        <end position="558"/>
    </location>
</feature>
<keyword evidence="3 9" id="KW-0808">Transferase</keyword>
<keyword evidence="8 9" id="KW-0804">Transcription</keyword>
<dbReference type="NCBIfam" id="NF004596">
    <property type="entry name" value="PRK05932.1-3"/>
    <property type="match status" value="1"/>
</dbReference>
<dbReference type="Pfam" id="PF04552">
    <property type="entry name" value="Sigma54_DBD"/>
    <property type="match status" value="1"/>
</dbReference>
<keyword evidence="2 9" id="KW-0240">DNA-directed RNA polymerase</keyword>
<dbReference type="Proteomes" id="UP000076574">
    <property type="component" value="Unassembled WGS sequence"/>
</dbReference>
<dbReference type="PANTHER" id="PTHR32248">
    <property type="entry name" value="RNA POLYMERASE SIGMA-54 FACTOR"/>
    <property type="match status" value="1"/>
</dbReference>
<keyword evidence="7 9" id="KW-0238">DNA-binding</keyword>
<feature type="domain" description="RNA polymerase sigma factor 54 core-binding" evidence="12">
    <location>
        <begin position="167"/>
        <end position="354"/>
    </location>
</feature>
<reference evidence="13 14" key="1">
    <citation type="submission" date="2016-03" db="EMBL/GenBank/DDBJ databases">
        <title>Microsymbionts genomes from the relict species Vavilovia formosa (Stev.) Fed.</title>
        <authorList>
            <person name="Kopat V."/>
            <person name="Chirak E."/>
            <person name="Kimeklis A."/>
            <person name="Andronov E."/>
        </authorList>
    </citation>
    <scope>NUCLEOTIDE SEQUENCE [LARGE SCALE GENOMIC DNA]</scope>
    <source>
        <strain evidence="13 14">Vaf07</strain>
    </source>
</reference>
<name>A0A164B666_9BRAD</name>
<evidence type="ECO:0000256" key="7">
    <source>
        <dbReference type="ARBA" id="ARBA00023125"/>
    </source>
</evidence>
<dbReference type="Pfam" id="PF00309">
    <property type="entry name" value="Sigma54_AID"/>
    <property type="match status" value="1"/>
</dbReference>
<keyword evidence="6 9" id="KW-0731">Sigma factor</keyword>
<comment type="function">
    <text evidence="9">Sigma factors are initiation factors that promote the attachment of RNA polymerase to specific initiation sites and are then released.</text>
</comment>
<comment type="caution">
    <text evidence="13">The sequence shown here is derived from an EMBL/GenBank/DDBJ whole genome shotgun (WGS) entry which is preliminary data.</text>
</comment>
<dbReference type="OrthoDB" id="9814402at2"/>
<organism evidence="13 14">
    <name type="scientific">Tardiphaga robiniae</name>
    <dbReference type="NCBI Taxonomy" id="943830"/>
    <lineage>
        <taxon>Bacteria</taxon>
        <taxon>Pseudomonadati</taxon>
        <taxon>Pseudomonadota</taxon>
        <taxon>Alphaproteobacteria</taxon>
        <taxon>Hyphomicrobiales</taxon>
        <taxon>Nitrobacteraceae</taxon>
        <taxon>Tardiphaga</taxon>
    </lineage>
</organism>
<evidence type="ECO:0000313" key="13">
    <source>
        <dbReference type="EMBL" id="KZD25820.1"/>
    </source>
</evidence>
<dbReference type="GO" id="GO:0000428">
    <property type="term" value="C:DNA-directed RNA polymerase complex"/>
    <property type="evidence" value="ECO:0007669"/>
    <property type="project" value="UniProtKB-KW"/>
</dbReference>
<evidence type="ECO:0000259" key="11">
    <source>
        <dbReference type="Pfam" id="PF04552"/>
    </source>
</evidence>
<dbReference type="Gene3D" id="1.10.10.60">
    <property type="entry name" value="Homeodomain-like"/>
    <property type="match status" value="1"/>
</dbReference>
<evidence type="ECO:0000259" key="12">
    <source>
        <dbReference type="Pfam" id="PF04963"/>
    </source>
</evidence>
<evidence type="ECO:0000256" key="2">
    <source>
        <dbReference type="ARBA" id="ARBA00022478"/>
    </source>
</evidence>